<dbReference type="PROSITE" id="PS50943">
    <property type="entry name" value="HTH_CROC1"/>
    <property type="match status" value="1"/>
</dbReference>
<dbReference type="SUPFAM" id="SSF47413">
    <property type="entry name" value="lambda repressor-like DNA-binding domains"/>
    <property type="match status" value="1"/>
</dbReference>
<accession>A0A2M7AST7</accession>
<dbReference type="InterPro" id="IPR010982">
    <property type="entry name" value="Lambda_DNA-bd_dom_sf"/>
</dbReference>
<evidence type="ECO:0000313" key="2">
    <source>
        <dbReference type="EMBL" id="PIU73689.1"/>
    </source>
</evidence>
<dbReference type="Pfam" id="PF13274">
    <property type="entry name" value="SocA_Panacea"/>
    <property type="match status" value="1"/>
</dbReference>
<organism evidence="2 3">
    <name type="scientific">Candidatus Shapirobacteria bacterium CG06_land_8_20_14_3_00_40_12</name>
    <dbReference type="NCBI Taxonomy" id="1974881"/>
    <lineage>
        <taxon>Bacteria</taxon>
        <taxon>Candidatus Shapironibacteriota</taxon>
    </lineage>
</organism>
<dbReference type="AlphaFoldDB" id="A0A2M7AST7"/>
<evidence type="ECO:0000313" key="3">
    <source>
        <dbReference type="Proteomes" id="UP000231407"/>
    </source>
</evidence>
<dbReference type="GO" id="GO:0003677">
    <property type="term" value="F:DNA binding"/>
    <property type="evidence" value="ECO:0007669"/>
    <property type="project" value="InterPro"/>
</dbReference>
<name>A0A2M7AST7_9BACT</name>
<dbReference type="InterPro" id="IPR001387">
    <property type="entry name" value="Cro/C1-type_HTH"/>
</dbReference>
<dbReference type="Pfam" id="PF01381">
    <property type="entry name" value="HTH_3"/>
    <property type="match status" value="1"/>
</dbReference>
<proteinExistence type="predicted"/>
<dbReference type="Proteomes" id="UP000231407">
    <property type="component" value="Unassembled WGS sequence"/>
</dbReference>
<sequence length="256" mass="29626">MANTFFKQLRLKNNFSQSFVASHLCISRPTYLQIEKRERELMVSEAQKLADLYGLTLEALLGEQDIKVGITGSKQSKKISNLRRVYIPQNNIEKFKQVLLYLLSKVGSRPNIGETAIYKLLYFIDFDYYEKYEDQLIGAKYIRNNYGPTPVHFKKVVDKMIKNGELEAVSSKYFQYPQKKYLPKISADLSKLSGQEIAHIDDVLARLSGKSAKELTEYSHTDNPWMTKKSGEILDYESVFYRDALHSVRDNSHDQL</sequence>
<feature type="domain" description="HTH cro/C1-type" evidence="1">
    <location>
        <begin position="6"/>
        <end position="60"/>
    </location>
</feature>
<evidence type="ECO:0000259" key="1">
    <source>
        <dbReference type="PROSITE" id="PS50943"/>
    </source>
</evidence>
<dbReference type="InterPro" id="IPR025272">
    <property type="entry name" value="SocA_Panacea"/>
</dbReference>
<dbReference type="EMBL" id="PEWA01000013">
    <property type="protein sequence ID" value="PIU73689.1"/>
    <property type="molecule type" value="Genomic_DNA"/>
</dbReference>
<dbReference type="CDD" id="cd00093">
    <property type="entry name" value="HTH_XRE"/>
    <property type="match status" value="1"/>
</dbReference>
<comment type="caution">
    <text evidence="2">The sequence shown here is derived from an EMBL/GenBank/DDBJ whole genome shotgun (WGS) entry which is preliminary data.</text>
</comment>
<gene>
    <name evidence="2" type="ORF">COS78_01020</name>
</gene>
<dbReference type="SMART" id="SM00530">
    <property type="entry name" value="HTH_XRE"/>
    <property type="match status" value="1"/>
</dbReference>
<protein>
    <submittedName>
        <fullName evidence="2">XRE family transcriptional regulator</fullName>
    </submittedName>
</protein>
<dbReference type="Gene3D" id="1.10.260.40">
    <property type="entry name" value="lambda repressor-like DNA-binding domains"/>
    <property type="match status" value="1"/>
</dbReference>
<reference evidence="3" key="1">
    <citation type="submission" date="2017-09" db="EMBL/GenBank/DDBJ databases">
        <title>Depth-based differentiation of microbial function through sediment-hosted aquifers and enrichment of novel symbionts in the deep terrestrial subsurface.</title>
        <authorList>
            <person name="Probst A.J."/>
            <person name="Ladd B."/>
            <person name="Jarett J.K."/>
            <person name="Geller-Mcgrath D.E."/>
            <person name="Sieber C.M.K."/>
            <person name="Emerson J.B."/>
            <person name="Anantharaman K."/>
            <person name="Thomas B.C."/>
            <person name="Malmstrom R."/>
            <person name="Stieglmeier M."/>
            <person name="Klingl A."/>
            <person name="Woyke T."/>
            <person name="Ryan C.M."/>
            <person name="Banfield J.F."/>
        </authorList>
    </citation>
    <scope>NUCLEOTIDE SEQUENCE [LARGE SCALE GENOMIC DNA]</scope>
</reference>